<evidence type="ECO:0000313" key="2">
    <source>
        <dbReference type="Proteomes" id="UP000077177"/>
    </source>
</evidence>
<reference evidence="1 2" key="2">
    <citation type="journal article" date="2016" name="Int. J. Syst. Evol. Microbiol.">
        <title>Flavisolibacter tropicus sp. nov., isolated from tropical soil.</title>
        <authorList>
            <person name="Lee J.J."/>
            <person name="Kang M.S."/>
            <person name="Kim G.S."/>
            <person name="Lee C.S."/>
            <person name="Lim S."/>
            <person name="Lee J."/>
            <person name="Roh S.H."/>
            <person name="Kang H."/>
            <person name="Ha J.M."/>
            <person name="Bae S."/>
            <person name="Jung H.Y."/>
            <person name="Kim M.K."/>
        </authorList>
    </citation>
    <scope>NUCLEOTIDE SEQUENCE [LARGE SCALE GENOMIC DNA]</scope>
    <source>
        <strain evidence="1 2">LCS9</strain>
    </source>
</reference>
<dbReference type="KEGG" id="fla:SY85_05405"/>
<keyword evidence="2" id="KW-1185">Reference proteome</keyword>
<sequence>MKVRIVCYEDVDGWILGKFALKLRENLCNMGIDTDIAKKPDSSADINHHIIFLDYEGKKNSIDTLMITHVDNIDKLELLKKQLQTAEAAICMSKESVINLSQLGLERNKLCYINPAHDGVVSVKKIVVGIASRVHDDGRKREYFFDRLAGDIDCRYFKFKIMGSGWEPQVASLLKNGFEVEYTDRFIYDEYITMIPTLDYYLYMGMDEGQMGFIDALAAGVKTIVTAQGYHLDALGGVVHPFTSYEEMKNIFLSLQEEKEKLVMSVNTWNWADYAKKHVEIWNYLLSRKPVEGKFTDGLNSLLAQNDIPIDYDSAFVKNKIRELKWNKYSHSYFKKKDQLKKAYNAKGLNGVLKLVGTKVTNRLIPYNISGKKKK</sequence>
<proteinExistence type="predicted"/>
<organism evidence="1 2">
    <name type="scientific">Flavisolibacter tropicus</name>
    <dbReference type="NCBI Taxonomy" id="1492898"/>
    <lineage>
        <taxon>Bacteria</taxon>
        <taxon>Pseudomonadati</taxon>
        <taxon>Bacteroidota</taxon>
        <taxon>Chitinophagia</taxon>
        <taxon>Chitinophagales</taxon>
        <taxon>Chitinophagaceae</taxon>
        <taxon>Flavisolibacter</taxon>
    </lineage>
</organism>
<dbReference type="STRING" id="1492898.SY85_05405"/>
<dbReference type="SUPFAM" id="SSF53756">
    <property type="entry name" value="UDP-Glycosyltransferase/glycogen phosphorylase"/>
    <property type="match status" value="1"/>
</dbReference>
<reference evidence="2" key="1">
    <citation type="submission" date="2015-01" db="EMBL/GenBank/DDBJ databases">
        <title>Flavisolibacter sp./LCS9/ whole genome sequencing.</title>
        <authorList>
            <person name="Kim M.K."/>
            <person name="Srinivasan S."/>
            <person name="Lee J.-J."/>
        </authorList>
    </citation>
    <scope>NUCLEOTIDE SEQUENCE [LARGE SCALE GENOMIC DNA]</scope>
    <source>
        <strain evidence="2">LCS9</strain>
    </source>
</reference>
<accession>A0A172TSF1</accession>
<dbReference type="OrthoDB" id="1491410at2"/>
<gene>
    <name evidence="1" type="ORF">SY85_05405</name>
</gene>
<protein>
    <submittedName>
        <fullName evidence="1">Uncharacterized protein</fullName>
    </submittedName>
</protein>
<evidence type="ECO:0000313" key="1">
    <source>
        <dbReference type="EMBL" id="ANE50015.1"/>
    </source>
</evidence>
<dbReference type="EMBL" id="CP011390">
    <property type="protein sequence ID" value="ANE50015.1"/>
    <property type="molecule type" value="Genomic_DNA"/>
</dbReference>
<dbReference type="Proteomes" id="UP000077177">
    <property type="component" value="Chromosome"/>
</dbReference>
<dbReference type="AlphaFoldDB" id="A0A172TSF1"/>
<name>A0A172TSF1_9BACT</name>
<dbReference type="RefSeq" id="WP_066402211.1">
    <property type="nucleotide sequence ID" value="NZ_CP011390.1"/>
</dbReference>